<sequence>MMRLDSLLDVESPDDPAPARVSVEAMHAVSPETEELVDEVLRYARERMLFADGRVTRSRHTTTGTHRERPG</sequence>
<dbReference type="Proteomes" id="UP000034098">
    <property type="component" value="Unassembled WGS sequence"/>
</dbReference>
<keyword evidence="2" id="KW-1185">Reference proteome</keyword>
<dbReference type="PATRIC" id="fig|69370.6.peg.231"/>
<dbReference type="EMBL" id="JYJA01000017">
    <property type="protein sequence ID" value="KJL45449.1"/>
    <property type="molecule type" value="Genomic_DNA"/>
</dbReference>
<name>A0A0M2HM03_MICTR</name>
<accession>A0A0M2HM03</accession>
<proteinExistence type="predicted"/>
<evidence type="ECO:0000313" key="2">
    <source>
        <dbReference type="Proteomes" id="UP000034098"/>
    </source>
</evidence>
<comment type="caution">
    <text evidence="1">The sequence shown here is derived from an EMBL/GenBank/DDBJ whole genome shotgun (WGS) entry which is preliminary data.</text>
</comment>
<evidence type="ECO:0000313" key="1">
    <source>
        <dbReference type="EMBL" id="KJL45449.1"/>
    </source>
</evidence>
<reference evidence="1 2" key="1">
    <citation type="submission" date="2015-02" db="EMBL/GenBank/DDBJ databases">
        <title>Draft genome sequences of ten Microbacterium spp. with emphasis on heavy metal contaminated environments.</title>
        <authorList>
            <person name="Corretto E."/>
        </authorList>
    </citation>
    <scope>NUCLEOTIDE SEQUENCE [LARGE SCALE GENOMIC DNA]</scope>
    <source>
        <strain evidence="1 2">DSM 8608</strain>
    </source>
</reference>
<dbReference type="RefSeq" id="WP_045296321.1">
    <property type="nucleotide sequence ID" value="NZ_JYJA01000017.1"/>
</dbReference>
<gene>
    <name evidence="1" type="ORF">RS82_00220</name>
</gene>
<protein>
    <submittedName>
        <fullName evidence="1">Uncharacterized protein</fullName>
    </submittedName>
</protein>
<organism evidence="1 2">
    <name type="scientific">Microbacterium trichothecenolyticum</name>
    <name type="common">Aureobacterium trichothecenolyticum</name>
    <dbReference type="NCBI Taxonomy" id="69370"/>
    <lineage>
        <taxon>Bacteria</taxon>
        <taxon>Bacillati</taxon>
        <taxon>Actinomycetota</taxon>
        <taxon>Actinomycetes</taxon>
        <taxon>Micrococcales</taxon>
        <taxon>Microbacteriaceae</taxon>
        <taxon>Microbacterium</taxon>
    </lineage>
</organism>
<dbReference type="AlphaFoldDB" id="A0A0M2HM03"/>